<keyword evidence="6" id="KW-0472">Membrane</keyword>
<dbReference type="EMBL" id="JAOPGA020000365">
    <property type="protein sequence ID" value="KAL0478316.1"/>
    <property type="molecule type" value="Genomic_DNA"/>
</dbReference>
<comment type="similarity">
    <text evidence="2">Belongs to the VPS11 family.</text>
</comment>
<evidence type="ECO:0000256" key="6">
    <source>
        <dbReference type="ARBA" id="ARBA00023136"/>
    </source>
</evidence>
<keyword evidence="11" id="KW-1185">Reference proteome</keyword>
<accession>A0AAW2YLG0</accession>
<comment type="caution">
    <text evidence="10">The sequence shown here is derived from an EMBL/GenBank/DDBJ whole genome shotgun (WGS) entry which is preliminary data.</text>
</comment>
<keyword evidence="7" id="KW-0175">Coiled coil</keyword>
<reference evidence="10 11" key="1">
    <citation type="submission" date="2024-03" db="EMBL/GenBank/DDBJ databases">
        <title>The Acrasis kona genome and developmental transcriptomes reveal deep origins of eukaryotic multicellular pathways.</title>
        <authorList>
            <person name="Sheikh S."/>
            <person name="Fu C.-J."/>
            <person name="Brown M.W."/>
            <person name="Baldauf S.L."/>
        </authorList>
    </citation>
    <scope>NUCLEOTIDE SEQUENCE [LARGE SCALE GENOMIC DNA]</scope>
    <source>
        <strain evidence="10 11">ATCC MYA-3509</strain>
    </source>
</reference>
<dbReference type="AlphaFoldDB" id="A0AAW2YLG0"/>
<dbReference type="CDD" id="cd16688">
    <property type="entry name" value="RING-H2_Vps11"/>
    <property type="match status" value="1"/>
</dbReference>
<evidence type="ECO:0000256" key="2">
    <source>
        <dbReference type="ARBA" id="ARBA00007070"/>
    </source>
</evidence>
<dbReference type="GO" id="GO:0030674">
    <property type="term" value="F:protein-macromolecule adaptor activity"/>
    <property type="evidence" value="ECO:0007669"/>
    <property type="project" value="TreeGrafter"/>
</dbReference>
<dbReference type="GO" id="GO:0008270">
    <property type="term" value="F:zinc ion binding"/>
    <property type="evidence" value="ECO:0007669"/>
    <property type="project" value="UniProtKB-KW"/>
</dbReference>
<dbReference type="Proteomes" id="UP001431209">
    <property type="component" value="Unassembled WGS sequence"/>
</dbReference>
<dbReference type="GO" id="GO:0007032">
    <property type="term" value="P:endosome organization"/>
    <property type="evidence" value="ECO:0007669"/>
    <property type="project" value="TreeGrafter"/>
</dbReference>
<evidence type="ECO:0000313" key="11">
    <source>
        <dbReference type="Proteomes" id="UP001431209"/>
    </source>
</evidence>
<evidence type="ECO:0000256" key="1">
    <source>
        <dbReference type="ARBA" id="ARBA00004184"/>
    </source>
</evidence>
<dbReference type="PANTHER" id="PTHR23323:SF24">
    <property type="entry name" value="VACUOLAR PROTEIN SORTING-ASSOCIATED PROTEIN 11 HOMOLOG"/>
    <property type="match status" value="1"/>
</dbReference>
<feature type="region of interest" description="Disordered" evidence="8">
    <location>
        <begin position="497"/>
        <end position="518"/>
    </location>
</feature>
<protein>
    <recommendedName>
        <fullName evidence="9">RING-type domain-containing protein</fullName>
    </recommendedName>
</protein>
<dbReference type="GO" id="GO:0007033">
    <property type="term" value="P:vacuole organization"/>
    <property type="evidence" value="ECO:0007669"/>
    <property type="project" value="TreeGrafter"/>
</dbReference>
<gene>
    <name evidence="10" type="ORF">AKO1_008574</name>
</gene>
<dbReference type="GO" id="GO:0048284">
    <property type="term" value="P:organelle fusion"/>
    <property type="evidence" value="ECO:0007669"/>
    <property type="project" value="TreeGrafter"/>
</dbReference>
<comment type="subcellular location">
    <subcellularLocation>
        <location evidence="1">Endomembrane system</location>
        <topology evidence="1">Peripheral membrane protein</topology>
    </subcellularLocation>
</comment>
<name>A0AAW2YLG0_9EUKA</name>
<organism evidence="10 11">
    <name type="scientific">Acrasis kona</name>
    <dbReference type="NCBI Taxonomy" id="1008807"/>
    <lineage>
        <taxon>Eukaryota</taxon>
        <taxon>Discoba</taxon>
        <taxon>Heterolobosea</taxon>
        <taxon>Tetramitia</taxon>
        <taxon>Eutetramitia</taxon>
        <taxon>Acrasidae</taxon>
        <taxon>Acrasis</taxon>
    </lineage>
</organism>
<dbReference type="InterPro" id="IPR057308">
    <property type="entry name" value="CHCR_PEP5_VPS11"/>
</dbReference>
<keyword evidence="3" id="KW-0479">Metal-binding</keyword>
<feature type="domain" description="RING-type" evidence="9">
    <location>
        <begin position="453"/>
        <end position="486"/>
    </location>
</feature>
<dbReference type="GO" id="GO:0030897">
    <property type="term" value="C:HOPS complex"/>
    <property type="evidence" value="ECO:0007669"/>
    <property type="project" value="TreeGrafter"/>
</dbReference>
<evidence type="ECO:0000256" key="4">
    <source>
        <dbReference type="ARBA" id="ARBA00022771"/>
    </source>
</evidence>
<evidence type="ECO:0000256" key="3">
    <source>
        <dbReference type="ARBA" id="ARBA00022723"/>
    </source>
</evidence>
<sequence length="558" mass="65268">MRKNGYREQALALAETFAPKNNPTETNLHDWVIKIYIEDFPKLSITDKTNYQRALYHIESLDREVALKFMLQYGKVLVTELPQRATNVLIRLCCHYAPIPSNQPLDERRTFIVPEKRHLIYPNSGYSDDANHNTNDFTRAADYIFAFADQPYWLMIFLEVCTDYMSYCNKGNFEETLRDKSESDSLCIMYNTLLELYLKALKLKQIKSEHVHWYVEQALPSSAPTLPLTHQLSPATPTATTTATINNKEDEMVYRIYPVIESQLNDSNHEKVEKLIKYAKYDEKHALVLCQAKNFEFGILHLYERLNLKYDIIQYFMDKKVEEQDLMEKYNNILDRCREYGDADPNMWIQVLTYFVSGTEESRFSDLFVDKVLTAIKDKDVLPPLLVVQILSQNKKIELKTIKDYLSKKLSKEQVKIREQNTTISELQKETTKLKSDINELRTSAKIFQLTQCSFCNKQLDLPAVHFMCMHSYHQRCLEYEECFKCAKKNKEYLQDMRSKQRNKVSAQPGEDQSITDEEKRDSFFKLLDNAKQGFETVAKQFGTGLFPAGDHHDKSNK</sequence>
<dbReference type="GO" id="GO:0006904">
    <property type="term" value="P:vesicle docking involved in exocytosis"/>
    <property type="evidence" value="ECO:0007669"/>
    <property type="project" value="TreeGrafter"/>
</dbReference>
<dbReference type="PANTHER" id="PTHR23323">
    <property type="entry name" value="VACUOLAR PROTEIN SORTING-ASSOCIATED PROTEIN"/>
    <property type="match status" value="1"/>
</dbReference>
<evidence type="ECO:0000259" key="9">
    <source>
        <dbReference type="Pfam" id="PF17122"/>
    </source>
</evidence>
<dbReference type="InterPro" id="IPR001841">
    <property type="entry name" value="Znf_RING"/>
</dbReference>
<dbReference type="Pfam" id="PF23356">
    <property type="entry name" value="TPR_PEP5_VPS11"/>
    <property type="match status" value="1"/>
</dbReference>
<evidence type="ECO:0000256" key="7">
    <source>
        <dbReference type="SAM" id="Coils"/>
    </source>
</evidence>
<evidence type="ECO:0000256" key="5">
    <source>
        <dbReference type="ARBA" id="ARBA00022833"/>
    </source>
</evidence>
<evidence type="ECO:0000256" key="8">
    <source>
        <dbReference type="SAM" id="MobiDB-lite"/>
    </source>
</evidence>
<keyword evidence="4" id="KW-0863">Zinc-finger</keyword>
<dbReference type="GO" id="GO:0005768">
    <property type="term" value="C:endosome"/>
    <property type="evidence" value="ECO:0007669"/>
    <property type="project" value="TreeGrafter"/>
</dbReference>
<feature type="coiled-coil region" evidence="7">
    <location>
        <begin position="410"/>
        <end position="444"/>
    </location>
</feature>
<dbReference type="Pfam" id="PF17122">
    <property type="entry name" value="zf-C3H2C3"/>
    <property type="match status" value="1"/>
</dbReference>
<proteinExistence type="inferred from homology"/>
<evidence type="ECO:0000313" key="10">
    <source>
        <dbReference type="EMBL" id="KAL0478316.1"/>
    </source>
</evidence>
<keyword evidence="5" id="KW-0862">Zinc</keyword>